<dbReference type="InterPro" id="IPR004860">
    <property type="entry name" value="LAGLIDADG_dom"/>
</dbReference>
<dbReference type="Pfam" id="PF03161">
    <property type="entry name" value="LAGLIDADG_2"/>
    <property type="match status" value="1"/>
</dbReference>
<geneLocation type="mitochondrion" evidence="3"/>
<dbReference type="InterPro" id="IPR027434">
    <property type="entry name" value="Homing_endonucl"/>
</dbReference>
<dbReference type="GO" id="GO:0004519">
    <property type="term" value="F:endonuclease activity"/>
    <property type="evidence" value="ECO:0007669"/>
    <property type="project" value="UniProtKB-KW"/>
</dbReference>
<gene>
    <name evidence="3" type="ORF">DXG02_000021</name>
</gene>
<dbReference type="Gene3D" id="3.10.28.10">
    <property type="entry name" value="Homing endonucleases"/>
    <property type="match status" value="2"/>
</dbReference>
<sequence length="297" mass="34581">MKDTILTLDRIHGKKNNLYYHSFINTNRFNNNLRLCSNHPQRLNRVVPSPLSLQGGVGGKNNYFLFRVTNQKLYYHISNIRAINRIGPHNEDILSVIIGSILGDAYASNRTGEGVRICYRQSIQHREYLFWLYTFYYSRGYCSNLPPRQYTRTLLNKAGKEYYGYEFNTFTFRSLSWVHKMFYKNGTKVIPLNISEYLTPLALAVWIMDDGGWVNCGVRIATNSFELKEVELLNSVIKSKYNLETTIQKIWIKDKYSIYIKKQSIIKLRSIVGPFIHSSMLYKIGSAPRPRGLDNTN</sequence>
<proteinExistence type="predicted"/>
<protein>
    <submittedName>
        <fullName evidence="3">LAGLIDADG homing endonuclease</fullName>
    </submittedName>
</protein>
<reference evidence="3" key="1">
    <citation type="submission" date="2018-08" db="EMBL/GenBank/DDBJ databases">
        <title>Comparative mitochondrial genomics of the basidiomycete Termitomyces.</title>
        <authorList>
            <person name="Nieuwenhuis M."/>
        </authorList>
    </citation>
    <scope>NUCLEOTIDE SEQUENCE</scope>
    <source>
        <strain evidence="3">TB01</strain>
    </source>
</reference>
<keyword evidence="3" id="KW-0540">Nuclease</keyword>
<evidence type="ECO:0000313" key="3">
    <source>
        <dbReference type="EMBL" id="AYE93142.1"/>
    </source>
</evidence>
<accession>A0A386TY68</accession>
<dbReference type="AlphaFoldDB" id="A0A386TY68"/>
<keyword evidence="3" id="KW-0255">Endonuclease</keyword>
<dbReference type="SUPFAM" id="SSF55608">
    <property type="entry name" value="Homing endonucleases"/>
    <property type="match status" value="1"/>
</dbReference>
<evidence type="ECO:0000256" key="1">
    <source>
        <dbReference type="ARBA" id="ARBA00002670"/>
    </source>
</evidence>
<organism evidence="3">
    <name type="scientific">Myochromella boudieri</name>
    <dbReference type="NCBI Taxonomy" id="117066"/>
    <lineage>
        <taxon>Eukaryota</taxon>
        <taxon>Fungi</taxon>
        <taxon>Dikarya</taxon>
        <taxon>Basidiomycota</taxon>
        <taxon>Agaricomycotina</taxon>
        <taxon>Agaricomycetes</taxon>
        <taxon>Agaricomycetidae</taxon>
        <taxon>Agaricales</taxon>
        <taxon>Tricholomatineae</taxon>
        <taxon>Lyophyllaceae</taxon>
        <taxon>Myochromella</taxon>
    </lineage>
</organism>
<feature type="domain" description="Homing endonuclease LAGLIDADG" evidence="2">
    <location>
        <begin position="95"/>
        <end position="267"/>
    </location>
</feature>
<dbReference type="EMBL" id="MH725793">
    <property type="protein sequence ID" value="AYE93142.1"/>
    <property type="molecule type" value="Genomic_DNA"/>
</dbReference>
<evidence type="ECO:0000259" key="2">
    <source>
        <dbReference type="Pfam" id="PF03161"/>
    </source>
</evidence>
<name>A0A386TY68_9AGAR</name>
<comment type="function">
    <text evidence="1">Mitochondrial DNA endonuclease involved in intron homing.</text>
</comment>
<keyword evidence="3" id="KW-0496">Mitochondrion</keyword>
<keyword evidence="3" id="KW-0378">Hydrolase</keyword>